<evidence type="ECO:0000313" key="3">
    <source>
        <dbReference type="EMBL" id="RXF71939.1"/>
    </source>
</evidence>
<evidence type="ECO:0000256" key="2">
    <source>
        <dbReference type="SAM" id="SignalP"/>
    </source>
</evidence>
<feature type="signal peptide" evidence="2">
    <location>
        <begin position="1"/>
        <end position="32"/>
    </location>
</feature>
<accession>A0A4Q0MG32</accession>
<feature type="region of interest" description="Disordered" evidence="1">
    <location>
        <begin position="34"/>
        <end position="61"/>
    </location>
</feature>
<feature type="compositionally biased region" description="Polar residues" evidence="1">
    <location>
        <begin position="50"/>
        <end position="61"/>
    </location>
</feature>
<reference evidence="3 4" key="1">
    <citation type="submission" date="2018-12" db="EMBL/GenBank/DDBJ databases">
        <title>The Draft Genome Sequence of the Soil Bacterium Pedobacter tournemirensis R1.</title>
        <authorList>
            <person name="He J."/>
        </authorList>
    </citation>
    <scope>NUCLEOTIDE SEQUENCE [LARGE SCALE GENOMIC DNA]</scope>
    <source>
        <strain evidence="3 4">R1</strain>
    </source>
</reference>
<feature type="compositionally biased region" description="Low complexity" evidence="1">
    <location>
        <begin position="34"/>
        <end position="49"/>
    </location>
</feature>
<comment type="caution">
    <text evidence="3">The sequence shown here is derived from an EMBL/GenBank/DDBJ whole genome shotgun (WGS) entry which is preliminary data.</text>
</comment>
<evidence type="ECO:0008006" key="5">
    <source>
        <dbReference type="Google" id="ProtNLM"/>
    </source>
</evidence>
<keyword evidence="2" id="KW-0732">Signal</keyword>
<gene>
    <name evidence="3" type="ORF">EKH83_04460</name>
</gene>
<organism evidence="3 4">
    <name type="scientific">Arcticibacter tournemirensis</name>
    <dbReference type="NCBI Taxonomy" id="699437"/>
    <lineage>
        <taxon>Bacteria</taxon>
        <taxon>Pseudomonadati</taxon>
        <taxon>Bacteroidota</taxon>
        <taxon>Sphingobacteriia</taxon>
        <taxon>Sphingobacteriales</taxon>
        <taxon>Sphingobacteriaceae</taxon>
        <taxon>Arcticibacter</taxon>
    </lineage>
</organism>
<sequence length="238" mass="27045">MKTNLICRFINLNVAFILLSFIFSNCSSPRGAETSASDTAFADTASSDSGVSTSPEPPSNDTVALTNLVKKLLKWHETSGMQFEGFPPLKNKTTDTTYSGINLEKNKKAIEELRQMGMFAESFLSDYRKIAVRMDKELRDGSSFWREGEIPTFSKDVNEWCNCQDYPDNYLSITKLTDIQITNNKAQFKWTWGEDFYYTVTAIKNAGTWKISYLEGFDMSNYNWGWWKKNKGHSGSPG</sequence>
<dbReference type="Proteomes" id="UP000290848">
    <property type="component" value="Unassembled WGS sequence"/>
</dbReference>
<evidence type="ECO:0000256" key="1">
    <source>
        <dbReference type="SAM" id="MobiDB-lite"/>
    </source>
</evidence>
<proteinExistence type="predicted"/>
<dbReference type="RefSeq" id="WP_128768186.1">
    <property type="nucleotide sequence ID" value="NZ_RXOC01000002.1"/>
</dbReference>
<feature type="chain" id="PRO_5020594303" description="DUF3828 domain-containing protein" evidence="2">
    <location>
        <begin position="33"/>
        <end position="238"/>
    </location>
</feature>
<dbReference type="EMBL" id="RXOC01000002">
    <property type="protein sequence ID" value="RXF71939.1"/>
    <property type="molecule type" value="Genomic_DNA"/>
</dbReference>
<evidence type="ECO:0000313" key="4">
    <source>
        <dbReference type="Proteomes" id="UP000290848"/>
    </source>
</evidence>
<dbReference type="AlphaFoldDB" id="A0A4Q0MG32"/>
<protein>
    <recommendedName>
        <fullName evidence="5">DUF3828 domain-containing protein</fullName>
    </recommendedName>
</protein>
<name>A0A4Q0MG32_9SPHI</name>